<dbReference type="SUPFAM" id="SSF53448">
    <property type="entry name" value="Nucleotide-diphospho-sugar transferases"/>
    <property type="match status" value="1"/>
</dbReference>
<keyword evidence="2" id="KW-1185">Reference proteome</keyword>
<accession>A0A097IDN8</accession>
<organism evidence="1 2">
    <name type="scientific">Corynebacterium doosanense CAU 212 = DSM 45436</name>
    <dbReference type="NCBI Taxonomy" id="558173"/>
    <lineage>
        <taxon>Bacteria</taxon>
        <taxon>Bacillati</taxon>
        <taxon>Actinomycetota</taxon>
        <taxon>Actinomycetes</taxon>
        <taxon>Mycobacteriales</taxon>
        <taxon>Corynebacteriaceae</taxon>
        <taxon>Corynebacterium</taxon>
    </lineage>
</organism>
<name>A0A097IDN8_9CORY</name>
<dbReference type="Proteomes" id="UP000029914">
    <property type="component" value="Chromosome"/>
</dbReference>
<dbReference type="STRING" id="558173.CDOO_02480"/>
<proteinExistence type="predicted"/>
<dbReference type="EMBL" id="CP006764">
    <property type="protein sequence ID" value="AIT60246.1"/>
    <property type="molecule type" value="Genomic_DNA"/>
</dbReference>
<dbReference type="InterPro" id="IPR029044">
    <property type="entry name" value="Nucleotide-diphossugar_trans"/>
</dbReference>
<dbReference type="HOGENOM" id="CLU_076555_0_0_11"/>
<reference evidence="1 2" key="1">
    <citation type="submission" date="2013-09" db="EMBL/GenBank/DDBJ databases">
        <title>Complete genome sequence of Corynebacterium doosanense CAU 212(T) (=DSM 45436(T)), isolated from activated sludge.</title>
        <authorList>
            <person name="Schaffert L."/>
            <person name="Albersmeier A."/>
            <person name="Kalinowski J."/>
            <person name="Ruckert C."/>
        </authorList>
    </citation>
    <scope>NUCLEOTIDE SEQUENCE [LARGE SCALE GENOMIC DNA]</scope>
    <source>
        <strain evidence="1 2">CAU 212</strain>
    </source>
</reference>
<dbReference type="KEGG" id="cdo:CDOO_02480"/>
<evidence type="ECO:0000313" key="2">
    <source>
        <dbReference type="Proteomes" id="UP000029914"/>
    </source>
</evidence>
<dbReference type="AlphaFoldDB" id="A0A097IDN8"/>
<keyword evidence="1" id="KW-0808">Transferase</keyword>
<gene>
    <name evidence="1" type="ORF">CDOO_02480</name>
</gene>
<evidence type="ECO:0000313" key="1">
    <source>
        <dbReference type="EMBL" id="AIT60246.1"/>
    </source>
</evidence>
<dbReference type="RefSeq" id="WP_026159277.1">
    <property type="nucleotide sequence ID" value="NZ_AQUX01000002.1"/>
</dbReference>
<dbReference type="GO" id="GO:0016740">
    <property type="term" value="F:transferase activity"/>
    <property type="evidence" value="ECO:0007669"/>
    <property type="project" value="UniProtKB-KW"/>
</dbReference>
<protein>
    <submittedName>
        <fullName evidence="1">Glycosyltransferase</fullName>
    </submittedName>
</protein>
<dbReference type="eggNOG" id="COG1216">
    <property type="taxonomic scope" value="Bacteria"/>
</dbReference>
<sequence length="289" mass="32381">MWIDYVAHQVATAVPNFLRSVPLMVGNRVSRRRIPATSAENVIISLTSHGKRLRHVHLTIESIVRGNLSAPVILWLDPEDFDAEWPPSLRRLVARGLDVRRSPGHFGPHTKYWGTFQEVAGTGTRVVTVDDDMIYPEWFLERLLFIAQLRSDCVVAYRAHRIELRDGHLLPYKKWSAANTSDASLLHFATGVSGVFYPADFVAYVVAQGEAFMEVSPRADDVWLHVCALRSNHPVRQVFSHPRNFAVNPPAQREALRVGNLSGGNDVQISRAYTADDVARLVEIAAAED</sequence>
<dbReference type="OrthoDB" id="5465469at2"/>